<dbReference type="PRINTS" id="PR01001">
    <property type="entry name" value="FADG3PDH"/>
</dbReference>
<comment type="similarity">
    <text evidence="2">Belongs to the FAD-dependent glycerol-3-phosphate dehydrogenase family.</text>
</comment>
<dbReference type="GO" id="GO:0046168">
    <property type="term" value="P:glycerol-3-phosphate catabolic process"/>
    <property type="evidence" value="ECO:0007669"/>
    <property type="project" value="TreeGrafter"/>
</dbReference>
<keyword evidence="5" id="KW-0274">FAD</keyword>
<organism evidence="9 10">
    <name type="scientific">Candidatus Brevifilum fermentans</name>
    <dbReference type="NCBI Taxonomy" id="1986204"/>
    <lineage>
        <taxon>Bacteria</taxon>
        <taxon>Bacillati</taxon>
        <taxon>Chloroflexota</taxon>
        <taxon>Anaerolineae</taxon>
        <taxon>Anaerolineales</taxon>
        <taxon>Anaerolineaceae</taxon>
        <taxon>Candidatus Brevifilum</taxon>
    </lineage>
</organism>
<dbReference type="Gene3D" id="1.10.8.870">
    <property type="entry name" value="Alpha-glycerophosphate oxidase, cap domain"/>
    <property type="match status" value="1"/>
</dbReference>
<dbReference type="OrthoDB" id="9801699at2"/>
<evidence type="ECO:0000256" key="3">
    <source>
        <dbReference type="ARBA" id="ARBA00022630"/>
    </source>
</evidence>
<dbReference type="EMBL" id="LT859958">
    <property type="protein sequence ID" value="SMX54659.1"/>
    <property type="molecule type" value="Genomic_DNA"/>
</dbReference>
<dbReference type="InterPro" id="IPR038299">
    <property type="entry name" value="DAO_C_sf"/>
</dbReference>
<evidence type="ECO:0000259" key="7">
    <source>
        <dbReference type="Pfam" id="PF01266"/>
    </source>
</evidence>
<evidence type="ECO:0000313" key="10">
    <source>
        <dbReference type="Proteomes" id="UP000195514"/>
    </source>
</evidence>
<evidence type="ECO:0000256" key="5">
    <source>
        <dbReference type="ARBA" id="ARBA00022827"/>
    </source>
</evidence>
<comment type="cofactor">
    <cofactor evidence="1">
        <name>FAD</name>
        <dbReference type="ChEBI" id="CHEBI:57692"/>
    </cofactor>
</comment>
<dbReference type="GO" id="GO:0006071">
    <property type="term" value="P:glycerol metabolic process"/>
    <property type="evidence" value="ECO:0007669"/>
    <property type="project" value="UniProtKB-KW"/>
</dbReference>
<evidence type="ECO:0000256" key="2">
    <source>
        <dbReference type="ARBA" id="ARBA00007330"/>
    </source>
</evidence>
<dbReference type="KEGG" id="abat:CFX1CAM_1594"/>
<sequence>MLTQTWRKDTWSNLDQLWDLIVIGGGITGAGIFNMAAQKGLNTLLVEARDFSFGTSSRSSKLVHGGIRYLRNRQFDVVRESVKERERMLRESDGLVDPLAFIFPTYEHNARETRLMKLGTLIYDLLAPKWQHYTLNQQQARNALPALSDASLVGGLKYFDAVVDDSQLVLRVIMDGIRFGGTAINYAKVIQLCKAKNGSVEGVIVEDQSGKIAPSQVELHGKVIINASGPWSDELREQIQGPARLRRLRGSHLIFSQESIPLKAAVTMLHPRDNRALFAIPWENRTLIGTTDLDHELFEDETRISTAEVDYLLEAAQYTFPNHPVSEVDIISTFSGLRPVINTNAAHPSLESRAHKIWEEDGLVTVAGGKLTTFRVMAADALNFCADRLPGRPRFTHRAPCFIHPQSQARNDRSNPDWLLMAGRLGMDVNPFFQQADPEDLVPIEPIPQLWAELTWAAKNEAVLHLDDLLLRRVRLGVLFPNGGMDLIDSIRARVQPHLGWSDADWAAEVERYRQIWRENYHLPN</sequence>
<dbReference type="PANTHER" id="PTHR11985">
    <property type="entry name" value="GLYCEROL-3-PHOSPHATE DEHYDROGENASE"/>
    <property type="match status" value="1"/>
</dbReference>
<proteinExistence type="inferred from homology"/>
<accession>A0A1Y6K7T8</accession>
<dbReference type="RefSeq" id="WP_087862485.1">
    <property type="nucleotide sequence ID" value="NZ_LT859958.1"/>
</dbReference>
<protein>
    <submittedName>
        <fullName evidence="9">Glycerol-3-phosphate dehydrogenase 2</fullName>
        <ecNumber evidence="9">1.1.5.3</ecNumber>
    </submittedName>
</protein>
<keyword evidence="6 9" id="KW-0560">Oxidoreductase</keyword>
<evidence type="ECO:0000259" key="8">
    <source>
        <dbReference type="Pfam" id="PF16901"/>
    </source>
</evidence>
<dbReference type="PANTHER" id="PTHR11985:SF35">
    <property type="entry name" value="ANAEROBIC GLYCEROL-3-PHOSPHATE DEHYDROGENASE SUBUNIT A"/>
    <property type="match status" value="1"/>
</dbReference>
<evidence type="ECO:0000313" key="9">
    <source>
        <dbReference type="EMBL" id="SMX54659.1"/>
    </source>
</evidence>
<feature type="domain" description="Alpha-glycerophosphate oxidase C-terminal" evidence="8">
    <location>
        <begin position="447"/>
        <end position="504"/>
    </location>
</feature>
<keyword evidence="10" id="KW-1185">Reference proteome</keyword>
<dbReference type="Proteomes" id="UP000195514">
    <property type="component" value="Chromosome I"/>
</dbReference>
<dbReference type="AlphaFoldDB" id="A0A1Y6K7T8"/>
<dbReference type="InterPro" id="IPR036188">
    <property type="entry name" value="FAD/NAD-bd_sf"/>
</dbReference>
<feature type="domain" description="FAD dependent oxidoreductase" evidence="7">
    <location>
        <begin position="19"/>
        <end position="368"/>
    </location>
</feature>
<dbReference type="Pfam" id="PF16901">
    <property type="entry name" value="DAO_C"/>
    <property type="match status" value="1"/>
</dbReference>
<evidence type="ECO:0000256" key="6">
    <source>
        <dbReference type="ARBA" id="ARBA00023002"/>
    </source>
</evidence>
<dbReference type="GO" id="GO:0004368">
    <property type="term" value="F:glycerol-3-phosphate dehydrogenase (quinone) activity"/>
    <property type="evidence" value="ECO:0007669"/>
    <property type="project" value="UniProtKB-EC"/>
</dbReference>
<dbReference type="EC" id="1.1.5.3" evidence="9"/>
<keyword evidence="4" id="KW-0319">Glycerol metabolism</keyword>
<gene>
    <name evidence="9" type="ORF">CFX1CAM_1594</name>
</gene>
<keyword evidence="3" id="KW-0285">Flavoprotein</keyword>
<dbReference type="SUPFAM" id="SSF51905">
    <property type="entry name" value="FAD/NAD(P)-binding domain"/>
    <property type="match status" value="1"/>
</dbReference>
<dbReference type="InterPro" id="IPR000447">
    <property type="entry name" value="G3P_DH_FAD-dep"/>
</dbReference>
<dbReference type="InterPro" id="IPR006076">
    <property type="entry name" value="FAD-dep_OxRdtase"/>
</dbReference>
<dbReference type="Gene3D" id="3.50.50.60">
    <property type="entry name" value="FAD/NAD(P)-binding domain"/>
    <property type="match status" value="1"/>
</dbReference>
<evidence type="ECO:0000256" key="1">
    <source>
        <dbReference type="ARBA" id="ARBA00001974"/>
    </source>
</evidence>
<name>A0A1Y6K7T8_9CHLR</name>
<dbReference type="InterPro" id="IPR031656">
    <property type="entry name" value="DAO_C"/>
</dbReference>
<dbReference type="Gene3D" id="3.30.9.10">
    <property type="entry name" value="D-Amino Acid Oxidase, subunit A, domain 2"/>
    <property type="match status" value="1"/>
</dbReference>
<evidence type="ECO:0000256" key="4">
    <source>
        <dbReference type="ARBA" id="ARBA00022798"/>
    </source>
</evidence>
<dbReference type="Pfam" id="PF01266">
    <property type="entry name" value="DAO"/>
    <property type="match status" value="1"/>
</dbReference>
<reference evidence="10" key="1">
    <citation type="submission" date="2017-05" db="EMBL/GenBank/DDBJ databases">
        <authorList>
            <person name="Kirkegaard R."/>
            <person name="Mcilroy J S."/>
        </authorList>
    </citation>
    <scope>NUCLEOTIDE SEQUENCE [LARGE SCALE GENOMIC DNA]</scope>
</reference>